<evidence type="ECO:0000313" key="1">
    <source>
        <dbReference type="EMBL" id="KAJ2962258.1"/>
    </source>
</evidence>
<gene>
    <name evidence="1" type="ORF">NQ176_g10949</name>
</gene>
<organism evidence="1 2">
    <name type="scientific">Zarea fungicola</name>
    <dbReference type="NCBI Taxonomy" id="93591"/>
    <lineage>
        <taxon>Eukaryota</taxon>
        <taxon>Fungi</taxon>
        <taxon>Dikarya</taxon>
        <taxon>Ascomycota</taxon>
        <taxon>Pezizomycotina</taxon>
        <taxon>Sordariomycetes</taxon>
        <taxon>Hypocreomycetidae</taxon>
        <taxon>Hypocreales</taxon>
        <taxon>Cordycipitaceae</taxon>
        <taxon>Zarea</taxon>
    </lineage>
</organism>
<name>A0ACC1MDV7_9HYPO</name>
<evidence type="ECO:0000313" key="2">
    <source>
        <dbReference type="Proteomes" id="UP001143910"/>
    </source>
</evidence>
<sequence>MESSFSKNSRSKEDKMSLNIHNMRYLMRVYPDGTRLASSNFDPLLYWRRGVQMAALNWQTFDLGMQLNRAMFEGGQDSSGYVLKPPELREFQVQPFNQDIAGGKKERSVVSFSIDMLSAQQLMRPANLAASKSMDFYVEVEIFHANDKRDKKEDPADSIGDTDTPLKFQTEVIRENGFSPLFMSGQFKFKVVTKHPELVFVRWSVKLSNDGESYSTKDRPPIASYTAKLCNLKKGYRTLPLLNHAGDQYLFSTLFCKIQMGEIEKTLIDAPRPVQDGGKLNRLGGKVFGRSNTSPRSTFEKTTVEKTSFESFS</sequence>
<proteinExistence type="predicted"/>
<dbReference type="EMBL" id="JANJQO010003298">
    <property type="protein sequence ID" value="KAJ2962258.1"/>
    <property type="molecule type" value="Genomic_DNA"/>
</dbReference>
<reference evidence="1" key="1">
    <citation type="submission" date="2022-08" db="EMBL/GenBank/DDBJ databases">
        <title>Genome Sequence of Lecanicillium fungicola.</title>
        <authorList>
            <person name="Buettner E."/>
        </authorList>
    </citation>
    <scope>NUCLEOTIDE SEQUENCE</scope>
    <source>
        <strain evidence="1">Babe33</strain>
    </source>
</reference>
<keyword evidence="2" id="KW-1185">Reference proteome</keyword>
<comment type="caution">
    <text evidence="1">The sequence shown here is derived from an EMBL/GenBank/DDBJ whole genome shotgun (WGS) entry which is preliminary data.</text>
</comment>
<protein>
    <submittedName>
        <fullName evidence="1">Uncharacterized protein</fullName>
    </submittedName>
</protein>
<accession>A0ACC1MDV7</accession>
<dbReference type="Proteomes" id="UP001143910">
    <property type="component" value="Unassembled WGS sequence"/>
</dbReference>